<dbReference type="Gene3D" id="3.80.10.10">
    <property type="entry name" value="Ribonuclease Inhibitor"/>
    <property type="match status" value="1"/>
</dbReference>
<keyword evidence="6 7" id="KW-0472">Membrane</keyword>
<organism evidence="9 10">
    <name type="scientific">Phaseolus angularis</name>
    <name type="common">Azuki bean</name>
    <name type="synonym">Vigna angularis</name>
    <dbReference type="NCBI Taxonomy" id="3914"/>
    <lineage>
        <taxon>Eukaryota</taxon>
        <taxon>Viridiplantae</taxon>
        <taxon>Streptophyta</taxon>
        <taxon>Embryophyta</taxon>
        <taxon>Tracheophyta</taxon>
        <taxon>Spermatophyta</taxon>
        <taxon>Magnoliopsida</taxon>
        <taxon>eudicotyledons</taxon>
        <taxon>Gunneridae</taxon>
        <taxon>Pentapetalae</taxon>
        <taxon>rosids</taxon>
        <taxon>fabids</taxon>
        <taxon>Fabales</taxon>
        <taxon>Fabaceae</taxon>
        <taxon>Papilionoideae</taxon>
        <taxon>50 kb inversion clade</taxon>
        <taxon>NPAAA clade</taxon>
        <taxon>indigoferoid/millettioid clade</taxon>
        <taxon>Phaseoleae</taxon>
        <taxon>Vigna</taxon>
    </lineage>
</organism>
<evidence type="ECO:0000256" key="7">
    <source>
        <dbReference type="SAM" id="Phobius"/>
    </source>
</evidence>
<evidence type="ECO:0000256" key="3">
    <source>
        <dbReference type="ARBA" id="ARBA00022692"/>
    </source>
</evidence>
<name>A0A8T0L5Q7_PHAAN</name>
<accession>A0A8T0L5Q7</accession>
<reference evidence="9 10" key="1">
    <citation type="submission" date="2020-05" db="EMBL/GenBank/DDBJ databases">
        <title>Vigna angularis (adzuki bean) Var. LongXiaoDou No. 4 denovo assembly.</title>
        <authorList>
            <person name="Xiang H."/>
        </authorList>
    </citation>
    <scope>NUCLEOTIDE SEQUENCE [LARGE SCALE GENOMIC DNA]</scope>
    <source>
        <tissue evidence="9">Leaf</tissue>
    </source>
</reference>
<dbReference type="Proteomes" id="UP000743370">
    <property type="component" value="Unassembled WGS sequence"/>
</dbReference>
<keyword evidence="2" id="KW-0813">Transport</keyword>
<keyword evidence="4" id="KW-0029">Amino-acid transport</keyword>
<dbReference type="InterPro" id="IPR032675">
    <property type="entry name" value="LRR_dom_sf"/>
</dbReference>
<gene>
    <name evidence="9" type="ORF">HKW66_Vig0061580</name>
</gene>
<comment type="subcellular location">
    <subcellularLocation>
        <location evidence="1">Membrane</location>
        <topology evidence="1">Multi-pass membrane protein</topology>
    </subcellularLocation>
</comment>
<feature type="transmembrane region" description="Helical" evidence="7">
    <location>
        <begin position="296"/>
        <end position="320"/>
    </location>
</feature>
<dbReference type="AlphaFoldDB" id="A0A8T0L5Q7"/>
<dbReference type="Pfam" id="PF01490">
    <property type="entry name" value="Aa_trans"/>
    <property type="match status" value="1"/>
</dbReference>
<protein>
    <submittedName>
        <fullName evidence="9">Amino acid transporter</fullName>
    </submittedName>
</protein>
<feature type="transmembrane region" description="Helical" evidence="7">
    <location>
        <begin position="80"/>
        <end position="102"/>
    </location>
</feature>
<evidence type="ECO:0000313" key="10">
    <source>
        <dbReference type="Proteomes" id="UP000743370"/>
    </source>
</evidence>
<keyword evidence="3 7" id="KW-0812">Transmembrane</keyword>
<evidence type="ECO:0000313" key="9">
    <source>
        <dbReference type="EMBL" id="KAG2406901.1"/>
    </source>
</evidence>
<dbReference type="GO" id="GO:0005774">
    <property type="term" value="C:vacuolar membrane"/>
    <property type="evidence" value="ECO:0007669"/>
    <property type="project" value="TreeGrafter"/>
</dbReference>
<feature type="transmembrane region" description="Helical" evidence="7">
    <location>
        <begin position="383"/>
        <end position="402"/>
    </location>
</feature>
<sequence>MMLKSLWKSLISLQHKCVKKQKSEVDGSVSVHGEEDLVVLPVQCSNCRIEETKQCNCDHTHVAEDANVHAQRDVNSNSSFTHAVINMVGMLVGLGQLSTPYAVVSGGWVSAFLLVGLGVMCAYSSHILGTCLRKNPKLRSFVDIGKHAFGSKGRLVAATIIYMEIFMSLVSYTISLHDNLNTVFLGTNLKHHFPKFSSSQFLTVVAVLIALPSLWIRDLSSISFLSTLGILMSLLIFLCVAATALLGHVRNNHAIPVLQLHNIPSVSGLYVFGYGGHIVFPELYTSMKDPSKFTKVSIVSFAVVTAIYTTLGFMGARMFGKDVKSQITLSMPAESIVTKVALWATVVAPMTKYALEFIPLAIQLEHALPSTMSGRNKMIIRGCVGSFSLLVILTLALSVPYFEHVLSLTGSLVSVAVCLILPCSFYLKTCWGQISNLVLLLNLSLITFGFLLALMGTISSSKLLLKSIFAVIDVFIVTVIALVFCVWLQTNFFTGSIPDLSNSTALFDLQLNDELTDEVPSSLISFSSLQNVSSDDNFFQGLVLSFEMGMNVTFDSNKFYRNDSRLCDSRVTTLLDIAKHFACPFQFASFWFCNDPCED</sequence>
<evidence type="ECO:0000256" key="1">
    <source>
        <dbReference type="ARBA" id="ARBA00004141"/>
    </source>
</evidence>
<feature type="transmembrane region" description="Helical" evidence="7">
    <location>
        <begin position="153"/>
        <end position="176"/>
    </location>
</feature>
<dbReference type="GO" id="GO:0015179">
    <property type="term" value="F:L-amino acid transmembrane transporter activity"/>
    <property type="evidence" value="ECO:0007669"/>
    <property type="project" value="TreeGrafter"/>
</dbReference>
<evidence type="ECO:0000256" key="5">
    <source>
        <dbReference type="ARBA" id="ARBA00022989"/>
    </source>
</evidence>
<comment type="caution">
    <text evidence="9">The sequence shown here is derived from an EMBL/GenBank/DDBJ whole genome shotgun (WGS) entry which is preliminary data.</text>
</comment>
<keyword evidence="5 7" id="KW-1133">Transmembrane helix</keyword>
<evidence type="ECO:0000256" key="2">
    <source>
        <dbReference type="ARBA" id="ARBA00022448"/>
    </source>
</evidence>
<feature type="transmembrane region" description="Helical" evidence="7">
    <location>
        <begin position="439"/>
        <end position="458"/>
    </location>
</feature>
<feature type="transmembrane region" description="Helical" evidence="7">
    <location>
        <begin position="464"/>
        <end position="488"/>
    </location>
</feature>
<evidence type="ECO:0000256" key="4">
    <source>
        <dbReference type="ARBA" id="ARBA00022970"/>
    </source>
</evidence>
<feature type="transmembrane region" description="Helical" evidence="7">
    <location>
        <begin position="228"/>
        <end position="247"/>
    </location>
</feature>
<evidence type="ECO:0000256" key="6">
    <source>
        <dbReference type="ARBA" id="ARBA00023136"/>
    </source>
</evidence>
<feature type="domain" description="Amino acid transporter transmembrane" evidence="8">
    <location>
        <begin position="77"/>
        <end position="459"/>
    </location>
</feature>
<proteinExistence type="predicted"/>
<dbReference type="PANTHER" id="PTHR22950">
    <property type="entry name" value="AMINO ACID TRANSPORTER"/>
    <property type="match status" value="1"/>
</dbReference>
<evidence type="ECO:0000259" key="8">
    <source>
        <dbReference type="Pfam" id="PF01490"/>
    </source>
</evidence>
<dbReference type="InterPro" id="IPR013057">
    <property type="entry name" value="AA_transpt_TM"/>
</dbReference>
<feature type="transmembrane region" description="Helical" evidence="7">
    <location>
        <begin position="340"/>
        <end position="362"/>
    </location>
</feature>
<feature type="transmembrane region" description="Helical" evidence="7">
    <location>
        <begin position="196"/>
        <end position="216"/>
    </location>
</feature>
<dbReference type="PANTHER" id="PTHR22950:SF696">
    <property type="entry name" value="AMINO ACID TRANSPORTER TRANSMEMBRANE DOMAIN-CONTAINING PROTEIN"/>
    <property type="match status" value="1"/>
</dbReference>
<feature type="transmembrane region" description="Helical" evidence="7">
    <location>
        <begin position="408"/>
        <end position="427"/>
    </location>
</feature>
<feature type="transmembrane region" description="Helical" evidence="7">
    <location>
        <begin position="267"/>
        <end position="284"/>
    </location>
</feature>
<feature type="transmembrane region" description="Helical" evidence="7">
    <location>
        <begin position="108"/>
        <end position="132"/>
    </location>
</feature>
<dbReference type="EMBL" id="JABFOF010000002">
    <property type="protein sequence ID" value="KAG2406901.1"/>
    <property type="molecule type" value="Genomic_DNA"/>
</dbReference>